<feature type="chain" id="PRO_5047285451" evidence="2">
    <location>
        <begin position="27"/>
        <end position="134"/>
    </location>
</feature>
<sequence>MRRQNIRWCGGLALCLAVLAALPVDAQPTAAQAAAAAGGGSSNSANGGTGGVGLGGAGPGVAARPGMAGGAGSPDTAQPPGNGALVGPRAQRQSRELMAEHPERVDRAPGNTGQRALMLDQSRRPATAASAVKN</sequence>
<protein>
    <submittedName>
        <fullName evidence="3">Uncharacterized protein</fullName>
    </submittedName>
</protein>
<feature type="compositionally biased region" description="Basic and acidic residues" evidence="1">
    <location>
        <begin position="93"/>
        <end position="107"/>
    </location>
</feature>
<comment type="caution">
    <text evidence="3">The sequence shown here is derived from an EMBL/GenBank/DDBJ whole genome shotgun (WGS) entry which is preliminary data.</text>
</comment>
<evidence type="ECO:0000313" key="4">
    <source>
        <dbReference type="Proteomes" id="UP000626210"/>
    </source>
</evidence>
<organism evidence="3 4">
    <name type="scientific">Pseudorhodoferax aquiterrae</name>
    <dbReference type="NCBI Taxonomy" id="747304"/>
    <lineage>
        <taxon>Bacteria</taxon>
        <taxon>Pseudomonadati</taxon>
        <taxon>Pseudomonadota</taxon>
        <taxon>Betaproteobacteria</taxon>
        <taxon>Burkholderiales</taxon>
        <taxon>Comamonadaceae</taxon>
    </lineage>
</organism>
<proteinExistence type="predicted"/>
<dbReference type="RefSeq" id="WP_189686959.1">
    <property type="nucleotide sequence ID" value="NZ_BMYK01000005.1"/>
</dbReference>
<dbReference type="EMBL" id="BMYK01000005">
    <property type="protein sequence ID" value="GHC80122.1"/>
    <property type="molecule type" value="Genomic_DNA"/>
</dbReference>
<feature type="compositionally biased region" description="Gly residues" evidence="1">
    <location>
        <begin position="37"/>
        <end position="59"/>
    </location>
</feature>
<feature type="signal peptide" evidence="2">
    <location>
        <begin position="1"/>
        <end position="26"/>
    </location>
</feature>
<keyword evidence="4" id="KW-1185">Reference proteome</keyword>
<feature type="region of interest" description="Disordered" evidence="1">
    <location>
        <begin position="28"/>
        <end position="134"/>
    </location>
</feature>
<dbReference type="Proteomes" id="UP000626210">
    <property type="component" value="Unassembled WGS sequence"/>
</dbReference>
<reference evidence="4" key="1">
    <citation type="journal article" date="2019" name="Int. J. Syst. Evol. Microbiol.">
        <title>The Global Catalogue of Microorganisms (GCM) 10K type strain sequencing project: providing services to taxonomists for standard genome sequencing and annotation.</title>
        <authorList>
            <consortium name="The Broad Institute Genomics Platform"/>
            <consortium name="The Broad Institute Genome Sequencing Center for Infectious Disease"/>
            <person name="Wu L."/>
            <person name="Ma J."/>
        </authorList>
    </citation>
    <scope>NUCLEOTIDE SEQUENCE [LARGE SCALE GENOMIC DNA]</scope>
    <source>
        <strain evidence="4">KCTC 23314</strain>
    </source>
</reference>
<accession>A0ABQ3G1E4</accession>
<gene>
    <name evidence="3" type="ORF">GCM10007320_21590</name>
</gene>
<evidence type="ECO:0000313" key="3">
    <source>
        <dbReference type="EMBL" id="GHC80122.1"/>
    </source>
</evidence>
<evidence type="ECO:0000256" key="2">
    <source>
        <dbReference type="SAM" id="SignalP"/>
    </source>
</evidence>
<evidence type="ECO:0000256" key="1">
    <source>
        <dbReference type="SAM" id="MobiDB-lite"/>
    </source>
</evidence>
<name>A0ABQ3G1E4_9BURK</name>
<keyword evidence="2" id="KW-0732">Signal</keyword>